<proteinExistence type="predicted"/>
<evidence type="ECO:0008006" key="6">
    <source>
        <dbReference type="Google" id="ProtNLM"/>
    </source>
</evidence>
<accession>A0AAV9VCS0</accession>
<dbReference type="GO" id="GO:0043456">
    <property type="term" value="P:regulation of pentose-phosphate shunt"/>
    <property type="evidence" value="ECO:0007669"/>
    <property type="project" value="TreeGrafter"/>
</dbReference>
<evidence type="ECO:0000256" key="3">
    <source>
        <dbReference type="SAM" id="MobiDB-lite"/>
    </source>
</evidence>
<organism evidence="4 5">
    <name type="scientific">Orbilia brochopaga</name>
    <dbReference type="NCBI Taxonomy" id="3140254"/>
    <lineage>
        <taxon>Eukaryota</taxon>
        <taxon>Fungi</taxon>
        <taxon>Dikarya</taxon>
        <taxon>Ascomycota</taxon>
        <taxon>Pezizomycotina</taxon>
        <taxon>Orbiliomycetes</taxon>
        <taxon>Orbiliales</taxon>
        <taxon>Orbiliaceae</taxon>
        <taxon>Orbilia</taxon>
    </lineage>
</organism>
<feature type="compositionally biased region" description="Polar residues" evidence="3">
    <location>
        <begin position="226"/>
        <end position="238"/>
    </location>
</feature>
<feature type="compositionally biased region" description="Basic and acidic residues" evidence="3">
    <location>
        <begin position="63"/>
        <end position="72"/>
    </location>
</feature>
<evidence type="ECO:0000256" key="2">
    <source>
        <dbReference type="PIRSR" id="PIRSR613078-2"/>
    </source>
</evidence>
<keyword evidence="1" id="KW-0378">Hydrolase</keyword>
<dbReference type="GO" id="GO:0005829">
    <property type="term" value="C:cytosol"/>
    <property type="evidence" value="ECO:0007669"/>
    <property type="project" value="TreeGrafter"/>
</dbReference>
<keyword evidence="5" id="KW-1185">Reference proteome</keyword>
<dbReference type="AlphaFoldDB" id="A0AAV9VCS0"/>
<dbReference type="PANTHER" id="PTHR46517:SF1">
    <property type="entry name" value="FRUCTOSE-2,6-BISPHOSPHATASE TIGAR"/>
    <property type="match status" value="1"/>
</dbReference>
<dbReference type="EMBL" id="JAVHNQ010000001">
    <property type="protein sequence ID" value="KAK6359252.1"/>
    <property type="molecule type" value="Genomic_DNA"/>
</dbReference>
<feature type="compositionally biased region" description="Low complexity" evidence="3">
    <location>
        <begin position="201"/>
        <end position="213"/>
    </location>
</feature>
<feature type="region of interest" description="Disordered" evidence="3">
    <location>
        <begin position="155"/>
        <end position="264"/>
    </location>
</feature>
<feature type="compositionally biased region" description="Acidic residues" evidence="3">
    <location>
        <begin position="244"/>
        <end position="256"/>
    </location>
</feature>
<dbReference type="GO" id="GO:0004331">
    <property type="term" value="F:fructose-2,6-bisphosphate 2-phosphatase activity"/>
    <property type="evidence" value="ECO:0007669"/>
    <property type="project" value="TreeGrafter"/>
</dbReference>
<dbReference type="Pfam" id="PF00300">
    <property type="entry name" value="His_Phos_1"/>
    <property type="match status" value="1"/>
</dbReference>
<evidence type="ECO:0000313" key="5">
    <source>
        <dbReference type="Proteomes" id="UP001375240"/>
    </source>
</evidence>
<protein>
    <recommendedName>
        <fullName evidence="6">Phosphoglycerate mutase-like protein</fullName>
    </recommendedName>
</protein>
<reference evidence="4 5" key="1">
    <citation type="submission" date="2019-10" db="EMBL/GenBank/DDBJ databases">
        <authorList>
            <person name="Palmer J.M."/>
        </authorList>
    </citation>
    <scope>NUCLEOTIDE SEQUENCE [LARGE SCALE GENOMIC DNA]</scope>
    <source>
        <strain evidence="4 5">TWF696</strain>
    </source>
</reference>
<sequence length="427" mass="45456">MKILFIRHGETTDNLRHVYAGVTDSALTAHGVLQTARLATHLATAVPPITHLYTSPLSRARRTAEVIRDEQRRRRRTSDGDAPAVDTALADVAAPDVPDNGSSTNPNATSATATATEVAVTSDGDDGVAITVDADLIEQDFGSYEGQTFLTATPRGNLKKRKRSVVEVSSGDSKKRKADGDVDGEPTTVTTVSTVQKEDVSVSVSTGSTSPTVRAPNADVDMPTAQPATTTNSSNDTAVNPEGDKDDEEEEEEEEEFRQMETPASIKARAESFIHRCIIPLLPGAPPNLTTTTTPPTTNATTSTSSTLNPNAVVAIVSHGMLLSWLWRAFVALFPPTSILATTPVVQKGWYQGKHPGWGNTGYLVVEVLPAGVVGVGMTVVIEGVNEKTHLAGLKRTGGGIGSERFDERQTKVDAFFSRREGDKIAE</sequence>
<dbReference type="InterPro" id="IPR029033">
    <property type="entry name" value="His_PPase_superfam"/>
</dbReference>
<dbReference type="Proteomes" id="UP001375240">
    <property type="component" value="Unassembled WGS sequence"/>
</dbReference>
<dbReference type="Gene3D" id="3.40.50.1240">
    <property type="entry name" value="Phosphoglycerate mutase-like"/>
    <property type="match status" value="2"/>
</dbReference>
<feature type="binding site" evidence="2">
    <location>
        <begin position="7"/>
        <end position="14"/>
    </location>
    <ligand>
        <name>substrate</name>
    </ligand>
</feature>
<dbReference type="InterPro" id="IPR051695">
    <property type="entry name" value="Phosphoglycerate_Mutase"/>
</dbReference>
<comment type="caution">
    <text evidence="4">The sequence shown here is derived from an EMBL/GenBank/DDBJ whole genome shotgun (WGS) entry which is preliminary data.</text>
</comment>
<name>A0AAV9VCS0_9PEZI</name>
<evidence type="ECO:0000313" key="4">
    <source>
        <dbReference type="EMBL" id="KAK6359252.1"/>
    </source>
</evidence>
<gene>
    <name evidence="4" type="ORF">TWF696_000415</name>
</gene>
<dbReference type="CDD" id="cd07067">
    <property type="entry name" value="HP_PGM_like"/>
    <property type="match status" value="1"/>
</dbReference>
<feature type="compositionally biased region" description="Low complexity" evidence="3">
    <location>
        <begin position="81"/>
        <end position="114"/>
    </location>
</feature>
<feature type="region of interest" description="Disordered" evidence="3">
    <location>
        <begin position="63"/>
        <end position="114"/>
    </location>
</feature>
<dbReference type="PANTHER" id="PTHR46517">
    <property type="entry name" value="FRUCTOSE-2,6-BISPHOSPHATASE TIGAR"/>
    <property type="match status" value="1"/>
</dbReference>
<dbReference type="SUPFAM" id="SSF53254">
    <property type="entry name" value="Phosphoglycerate mutase-like"/>
    <property type="match status" value="1"/>
</dbReference>
<feature type="binding site" evidence="2">
    <location>
        <position position="59"/>
    </location>
    <ligand>
        <name>substrate</name>
    </ligand>
</feature>
<dbReference type="SMART" id="SM00855">
    <property type="entry name" value="PGAM"/>
    <property type="match status" value="1"/>
</dbReference>
<dbReference type="InterPro" id="IPR013078">
    <property type="entry name" value="His_Pase_superF_clade-1"/>
</dbReference>
<evidence type="ECO:0000256" key="1">
    <source>
        <dbReference type="ARBA" id="ARBA00022801"/>
    </source>
</evidence>
<dbReference type="GO" id="GO:0045820">
    <property type="term" value="P:negative regulation of glycolytic process"/>
    <property type="evidence" value="ECO:0007669"/>
    <property type="project" value="TreeGrafter"/>
</dbReference>